<dbReference type="InterPro" id="IPR018289">
    <property type="entry name" value="MULE_transposase_dom"/>
</dbReference>
<feature type="domain" description="MULE transposase" evidence="1">
    <location>
        <begin position="181"/>
        <end position="240"/>
    </location>
</feature>
<organism evidence="2 3">
    <name type="scientific">Papaver somniferum</name>
    <name type="common">Opium poppy</name>
    <dbReference type="NCBI Taxonomy" id="3469"/>
    <lineage>
        <taxon>Eukaryota</taxon>
        <taxon>Viridiplantae</taxon>
        <taxon>Streptophyta</taxon>
        <taxon>Embryophyta</taxon>
        <taxon>Tracheophyta</taxon>
        <taxon>Spermatophyta</taxon>
        <taxon>Magnoliopsida</taxon>
        <taxon>Ranunculales</taxon>
        <taxon>Papaveraceae</taxon>
        <taxon>Papaveroideae</taxon>
        <taxon>Papaver</taxon>
    </lineage>
</organism>
<dbReference type="Pfam" id="PF10551">
    <property type="entry name" value="MULE"/>
    <property type="match status" value="1"/>
</dbReference>
<gene>
    <name evidence="2" type="ORF">C5167_047390</name>
</gene>
<dbReference type="OMA" id="INSFESC"/>
<dbReference type="PANTHER" id="PTHR31973:SF187">
    <property type="entry name" value="MUTATOR TRANSPOSASE MUDRA PROTEIN"/>
    <property type="match status" value="1"/>
</dbReference>
<evidence type="ECO:0000313" key="3">
    <source>
        <dbReference type="Proteomes" id="UP000316621"/>
    </source>
</evidence>
<keyword evidence="3" id="KW-1185">Reference proteome</keyword>
<dbReference type="PANTHER" id="PTHR31973">
    <property type="entry name" value="POLYPROTEIN, PUTATIVE-RELATED"/>
    <property type="match status" value="1"/>
</dbReference>
<dbReference type="Gramene" id="RZC84604">
    <property type="protein sequence ID" value="RZC84604"/>
    <property type="gene ID" value="C5167_047390"/>
</dbReference>
<evidence type="ECO:0000259" key="1">
    <source>
        <dbReference type="Pfam" id="PF10551"/>
    </source>
</evidence>
<sequence>MKYHAANGYAYKVTRNEKLRIAACCANKKNNKCNWHMYVVSCDGVEGSPFIIEELNNQHTCDGGFINVPHVSKKLISSLIKYDIKQNPKKKTKDIMEKIRREYVFDISRYYAYAGKRYALNMAWGEDEKSFAYLQWFTKQLSETNTGSRVVLETDASQKFVRLFIAFGACIRGFNYCRPLLFMDATHLKSKYLGHMMAATVLNRDNGIYPLAYAVVSSETDANWKWFMEQLREVVHIMGGVTGT</sequence>
<proteinExistence type="predicted"/>
<evidence type="ECO:0000313" key="2">
    <source>
        <dbReference type="EMBL" id="RZC84604.1"/>
    </source>
</evidence>
<dbReference type="EMBL" id="CM010725">
    <property type="protein sequence ID" value="RZC84604.1"/>
    <property type="molecule type" value="Genomic_DNA"/>
</dbReference>
<name>A0A4Y7LGH4_PAPSO</name>
<accession>A0A4Y7LGH4</accession>
<protein>
    <recommendedName>
        <fullName evidence="1">MULE transposase domain-containing protein</fullName>
    </recommendedName>
</protein>
<reference evidence="2 3" key="1">
    <citation type="journal article" date="2018" name="Science">
        <title>The opium poppy genome and morphinan production.</title>
        <authorList>
            <person name="Guo L."/>
            <person name="Winzer T."/>
            <person name="Yang X."/>
            <person name="Li Y."/>
            <person name="Ning Z."/>
            <person name="He Z."/>
            <person name="Teodor R."/>
            <person name="Lu Y."/>
            <person name="Bowser T.A."/>
            <person name="Graham I.A."/>
            <person name="Ye K."/>
        </authorList>
    </citation>
    <scope>NUCLEOTIDE SEQUENCE [LARGE SCALE GENOMIC DNA]</scope>
    <source>
        <strain evidence="3">cv. HN1</strain>
        <tissue evidence="2">Leaves</tissue>
    </source>
</reference>
<dbReference type="AlphaFoldDB" id="A0A4Y7LGH4"/>
<dbReference type="Proteomes" id="UP000316621">
    <property type="component" value="Chromosome 11"/>
</dbReference>